<feature type="compositionally biased region" description="Basic residues" evidence="8">
    <location>
        <begin position="69"/>
        <end position="79"/>
    </location>
</feature>
<feature type="compositionally biased region" description="Basic and acidic residues" evidence="8">
    <location>
        <begin position="11"/>
        <end position="29"/>
    </location>
</feature>
<evidence type="ECO:0000259" key="10">
    <source>
        <dbReference type="PROSITE" id="PS51465"/>
    </source>
</evidence>
<keyword evidence="7" id="KW-1015">Disulfide bond</keyword>
<feature type="transmembrane region" description="Helical" evidence="9">
    <location>
        <begin position="153"/>
        <end position="174"/>
    </location>
</feature>
<feature type="region of interest" description="Disordered" evidence="8">
    <location>
        <begin position="499"/>
        <end position="528"/>
    </location>
</feature>
<comment type="subcellular location">
    <subcellularLocation>
        <location evidence="1">Cell membrane</location>
        <topology evidence="1">Multi-pass membrane protein</topology>
    </subcellularLocation>
</comment>
<evidence type="ECO:0000313" key="11">
    <source>
        <dbReference type="EMBL" id="KAK3730761.1"/>
    </source>
</evidence>
<evidence type="ECO:0000256" key="3">
    <source>
        <dbReference type="ARBA" id="ARBA00022475"/>
    </source>
</evidence>
<sequence length="879" mass="96658">MEGYDLSEDSCLERSASDMLRSSRGERLALEYLQEAEVSGSSNSDPDSDQEDRPLVHGAREESGEGRRGGRRRRKKRKTNASSKSEFGEDTGGEDQLCGVRSWRPACLQPLASVYTFVTLVGLSYFMSGMAIKSLFAQVVSIERQFNIDSSHSGLFGSAWHLGYSSTILLVGHFARVTHIPLAIGLAGIVNGLLVMAPSFLELYAPYKLSQFDDYNISSTTERHVNQNHQYLCKIPSSETFTSSSVSANNFSEFQENTTPFLENTTVFMKPATGFEENVTFFGDNTSFFTSGNLSLSELELSSESVDHSGPLEVGNSEVAPYAYQLLLWSLMLQGAINSFRYGALPYVYVDDNVLDKTKTGTYLAISFVFAELTGPVGDLINGVFSNIPVDLSDTTMSRKDPRFVSAWWLGFLLFGGLSILAAIPIMFLPRHLVPVERQRQALAQARVSFGGAEHSLSDAVSYNTKSQNVLVETEGEESDVDESEAEYCQLEQVKKTQSAKKDVTQSPLNGSSSKDLRGHARSAASSHSERDASLFEMIKDLPKSLVRIFKSPLYALLVIEMTIIFIPLNGIVWPFRVKYIMFEYNVTMAMTNTAKGLSSALTHIAGTLIGSLMSRRISTNMGYLRLILLTAFLSWLITPLLIYFGCDNRPVVGLGGHLGGLDSVANGSSSCGCDPALNLLSCGSDGLTYLSPCHAGCQATESTIFSNCSHVMSSADSGAGTVSPGLCEVGCFDNFIIFNVLTATQTFIFSINNMPRHLLALRILEPNDRAFGSAFLHFAPFIASLPAPYIFGKWMESMCLVWSSDHCSLYDRNTMRYLMMGVEVFVAGLTVLTYIAMVIICRHLDRKLQYTFQQEDARIPVDEDLQSDEITTDSATDL</sequence>
<evidence type="ECO:0000256" key="2">
    <source>
        <dbReference type="ARBA" id="ARBA00009657"/>
    </source>
</evidence>
<feature type="transmembrane region" description="Helical" evidence="9">
    <location>
        <begin position="627"/>
        <end position="645"/>
    </location>
</feature>
<keyword evidence="12" id="KW-1185">Reference proteome</keyword>
<evidence type="ECO:0000313" key="12">
    <source>
        <dbReference type="Proteomes" id="UP001283361"/>
    </source>
</evidence>
<feature type="region of interest" description="Disordered" evidence="8">
    <location>
        <begin position="1"/>
        <end position="94"/>
    </location>
</feature>
<dbReference type="InterPro" id="IPR004156">
    <property type="entry name" value="OATP"/>
</dbReference>
<comment type="similarity">
    <text evidence="2">Belongs to the organo anion transporter (TC 2.A.60) family.</text>
</comment>
<dbReference type="SUPFAM" id="SSF103473">
    <property type="entry name" value="MFS general substrate transporter"/>
    <property type="match status" value="1"/>
</dbReference>
<dbReference type="PANTHER" id="PTHR11388">
    <property type="entry name" value="ORGANIC ANION TRANSPORTER"/>
    <property type="match status" value="1"/>
</dbReference>
<dbReference type="InterPro" id="IPR002350">
    <property type="entry name" value="Kazal_dom"/>
</dbReference>
<organism evidence="11 12">
    <name type="scientific">Elysia crispata</name>
    <name type="common">lettuce slug</name>
    <dbReference type="NCBI Taxonomy" id="231223"/>
    <lineage>
        <taxon>Eukaryota</taxon>
        <taxon>Metazoa</taxon>
        <taxon>Spiralia</taxon>
        <taxon>Lophotrochozoa</taxon>
        <taxon>Mollusca</taxon>
        <taxon>Gastropoda</taxon>
        <taxon>Heterobranchia</taxon>
        <taxon>Euthyneura</taxon>
        <taxon>Panpulmonata</taxon>
        <taxon>Sacoglossa</taxon>
        <taxon>Placobranchoidea</taxon>
        <taxon>Plakobranchidae</taxon>
        <taxon>Elysia</taxon>
    </lineage>
</organism>
<keyword evidence="5 9" id="KW-1133">Transmembrane helix</keyword>
<evidence type="ECO:0000256" key="7">
    <source>
        <dbReference type="ARBA" id="ARBA00023157"/>
    </source>
</evidence>
<accession>A0AAE1CRM8</accession>
<proteinExistence type="inferred from homology"/>
<feature type="transmembrane region" description="Helical" evidence="9">
    <location>
        <begin position="180"/>
        <end position="201"/>
    </location>
</feature>
<reference evidence="11" key="1">
    <citation type="journal article" date="2023" name="G3 (Bethesda)">
        <title>A reference genome for the long-term kleptoplast-retaining sea slug Elysia crispata morphotype clarki.</title>
        <authorList>
            <person name="Eastman K.E."/>
            <person name="Pendleton A.L."/>
            <person name="Shaikh M.A."/>
            <person name="Suttiyut T."/>
            <person name="Ogas R."/>
            <person name="Tomko P."/>
            <person name="Gavelis G."/>
            <person name="Widhalm J.R."/>
            <person name="Wisecaver J.H."/>
        </authorList>
    </citation>
    <scope>NUCLEOTIDE SEQUENCE</scope>
    <source>
        <strain evidence="11">ECLA1</strain>
    </source>
</reference>
<feature type="compositionally biased region" description="Acidic residues" evidence="8">
    <location>
        <begin position="1"/>
        <end position="10"/>
    </location>
</feature>
<evidence type="ECO:0000256" key="8">
    <source>
        <dbReference type="SAM" id="MobiDB-lite"/>
    </source>
</evidence>
<protein>
    <recommendedName>
        <fullName evidence="10">Kazal-like domain-containing protein</fullName>
    </recommendedName>
</protein>
<gene>
    <name evidence="11" type="ORF">RRG08_015678</name>
</gene>
<keyword evidence="3" id="KW-1003">Cell membrane</keyword>
<feature type="transmembrane region" description="Helical" evidence="9">
    <location>
        <begin position="554"/>
        <end position="577"/>
    </location>
</feature>
<dbReference type="PANTHER" id="PTHR11388:SF76">
    <property type="entry name" value="SOLUTE CARRIER ORGANIC ANION TRANSPORTER FAMILY MEMBER"/>
    <property type="match status" value="1"/>
</dbReference>
<keyword evidence="6 9" id="KW-0472">Membrane</keyword>
<dbReference type="AlphaFoldDB" id="A0AAE1CRM8"/>
<evidence type="ECO:0000256" key="5">
    <source>
        <dbReference type="ARBA" id="ARBA00022989"/>
    </source>
</evidence>
<dbReference type="SUPFAM" id="SSF100895">
    <property type="entry name" value="Kazal-type serine protease inhibitors"/>
    <property type="match status" value="1"/>
</dbReference>
<feature type="transmembrane region" description="Helical" evidence="9">
    <location>
        <begin position="597"/>
        <end position="615"/>
    </location>
</feature>
<evidence type="ECO:0000256" key="6">
    <source>
        <dbReference type="ARBA" id="ARBA00023136"/>
    </source>
</evidence>
<evidence type="ECO:0000256" key="1">
    <source>
        <dbReference type="ARBA" id="ARBA00004651"/>
    </source>
</evidence>
<dbReference type="Pfam" id="PF03137">
    <property type="entry name" value="OATP"/>
    <property type="match status" value="1"/>
</dbReference>
<evidence type="ECO:0000256" key="9">
    <source>
        <dbReference type="SAM" id="Phobius"/>
    </source>
</evidence>
<dbReference type="GO" id="GO:0015347">
    <property type="term" value="F:sodium-independent organic anion transmembrane transporter activity"/>
    <property type="evidence" value="ECO:0007669"/>
    <property type="project" value="TreeGrafter"/>
</dbReference>
<keyword evidence="4 9" id="KW-0812">Transmembrane</keyword>
<feature type="transmembrane region" description="Helical" evidence="9">
    <location>
        <begin position="112"/>
        <end position="132"/>
    </location>
</feature>
<feature type="compositionally biased region" description="Polar residues" evidence="8">
    <location>
        <begin position="505"/>
        <end position="514"/>
    </location>
</feature>
<dbReference type="GO" id="GO:0043252">
    <property type="term" value="P:sodium-independent organic anion transport"/>
    <property type="evidence" value="ECO:0007669"/>
    <property type="project" value="TreeGrafter"/>
</dbReference>
<dbReference type="Proteomes" id="UP001283361">
    <property type="component" value="Unassembled WGS sequence"/>
</dbReference>
<feature type="transmembrane region" description="Helical" evidence="9">
    <location>
        <begin position="816"/>
        <end position="841"/>
    </location>
</feature>
<feature type="compositionally biased region" description="Basic and acidic residues" evidence="8">
    <location>
        <begin position="51"/>
        <end position="68"/>
    </location>
</feature>
<dbReference type="InterPro" id="IPR036058">
    <property type="entry name" value="Kazal_dom_sf"/>
</dbReference>
<evidence type="ECO:0000256" key="4">
    <source>
        <dbReference type="ARBA" id="ARBA00022692"/>
    </source>
</evidence>
<dbReference type="InterPro" id="IPR036259">
    <property type="entry name" value="MFS_trans_sf"/>
</dbReference>
<comment type="caution">
    <text evidence="11">The sequence shown here is derived from an EMBL/GenBank/DDBJ whole genome shotgun (WGS) entry which is preliminary data.</text>
</comment>
<feature type="transmembrane region" description="Helical" evidence="9">
    <location>
        <begin position="405"/>
        <end position="429"/>
    </location>
</feature>
<dbReference type="PROSITE" id="PS51465">
    <property type="entry name" value="KAZAL_2"/>
    <property type="match status" value="1"/>
</dbReference>
<feature type="domain" description="Kazal-like" evidence="10">
    <location>
        <begin position="666"/>
        <end position="711"/>
    </location>
</feature>
<dbReference type="EMBL" id="JAWDGP010007058">
    <property type="protein sequence ID" value="KAK3730761.1"/>
    <property type="molecule type" value="Genomic_DNA"/>
</dbReference>
<dbReference type="GO" id="GO:0016323">
    <property type="term" value="C:basolateral plasma membrane"/>
    <property type="evidence" value="ECO:0007669"/>
    <property type="project" value="TreeGrafter"/>
</dbReference>
<feature type="transmembrane region" description="Helical" evidence="9">
    <location>
        <begin position="776"/>
        <end position="796"/>
    </location>
</feature>
<name>A0AAE1CRM8_9GAST</name>